<comment type="caution">
    <text evidence="1">The sequence shown here is derived from an EMBL/GenBank/DDBJ whole genome shotgun (WGS) entry which is preliminary data.</text>
</comment>
<evidence type="ECO:0000313" key="2">
    <source>
        <dbReference type="Proteomes" id="UP000033754"/>
    </source>
</evidence>
<dbReference type="PATRIC" id="fig|1359161.3.peg.150"/>
<protein>
    <submittedName>
        <fullName evidence="1">Uncharacterized protein</fullName>
    </submittedName>
</protein>
<accession>A0A0F3NKI4</accession>
<dbReference type="Proteomes" id="UP000033754">
    <property type="component" value="Unassembled WGS sequence"/>
</dbReference>
<evidence type="ECO:0000313" key="1">
    <source>
        <dbReference type="EMBL" id="KJV68553.1"/>
    </source>
</evidence>
<sequence length="41" mass="4733">MVLAHIKIMLIDGAVRYRAAKGNCSLDKVWKVYGRIYHNLD</sequence>
<dbReference type="AlphaFoldDB" id="A0A0F3NKI4"/>
<dbReference type="EMBL" id="LANT01000001">
    <property type="protein sequence ID" value="KJV68553.1"/>
    <property type="molecule type" value="Genomic_DNA"/>
</dbReference>
<reference evidence="1 2" key="1">
    <citation type="submission" date="2015-01" db="EMBL/GenBank/DDBJ databases">
        <title>Genome Sequencing of Rickettsiales.</title>
        <authorList>
            <person name="Daugherty S.C."/>
            <person name="Su Q."/>
            <person name="Abolude K."/>
            <person name="Beier-Sexton M."/>
            <person name="Carlyon J.A."/>
            <person name="Carter R."/>
            <person name="Day N.P."/>
            <person name="Dumler S.J."/>
            <person name="Dyachenko V."/>
            <person name="Godinez A."/>
            <person name="Kurtti T.J."/>
            <person name="Lichay M."/>
            <person name="Mullins K.E."/>
            <person name="Ott S."/>
            <person name="Pappas-Brown V."/>
            <person name="Paris D.H."/>
            <person name="Patel P."/>
            <person name="Richards A.L."/>
            <person name="Sadzewicz L."/>
            <person name="Sears K."/>
            <person name="Seidman D."/>
            <person name="Sengamalay N."/>
            <person name="Stenos J."/>
            <person name="Tallon L.J."/>
            <person name="Vincent G."/>
            <person name="Fraser C.M."/>
            <person name="Munderloh U."/>
            <person name="Dunning-Hotopp J.C."/>
        </authorList>
    </citation>
    <scope>NUCLEOTIDE SEQUENCE [LARGE SCALE GENOMIC DNA]</scope>
    <source>
        <strain evidence="1 2">NCH-1</strain>
    </source>
</reference>
<name>A0A0F3NKI4_ANAPH</name>
<gene>
    <name evidence="1" type="ORF">EPHNCH_0144</name>
</gene>
<proteinExistence type="predicted"/>
<organism evidence="1 2">
    <name type="scientific">Anaplasma phagocytophilum str. NCH-1</name>
    <dbReference type="NCBI Taxonomy" id="1359161"/>
    <lineage>
        <taxon>Bacteria</taxon>
        <taxon>Pseudomonadati</taxon>
        <taxon>Pseudomonadota</taxon>
        <taxon>Alphaproteobacteria</taxon>
        <taxon>Rickettsiales</taxon>
        <taxon>Anaplasmataceae</taxon>
        <taxon>Anaplasma</taxon>
        <taxon>phagocytophilum group</taxon>
    </lineage>
</organism>